<dbReference type="Proteomes" id="UP000254141">
    <property type="component" value="Unassembled WGS sequence"/>
</dbReference>
<reference evidence="4 5" key="1">
    <citation type="submission" date="2018-06" db="EMBL/GenBank/DDBJ databases">
        <authorList>
            <consortium name="Pathogen Informatics"/>
            <person name="Doyle S."/>
        </authorList>
    </citation>
    <scope>NUCLEOTIDE SEQUENCE [LARGE SCALE GENOMIC DNA]</scope>
    <source>
        <strain evidence="2 4">NCTC5051</strain>
        <strain evidence="3 5">NCTC5053</strain>
    </source>
</reference>
<dbReference type="AlphaFoldDB" id="A0A378KKR7"/>
<organism evidence="3 5">
    <name type="scientific">Klebsiella pneumoniae</name>
    <dbReference type="NCBI Taxonomy" id="573"/>
    <lineage>
        <taxon>Bacteria</taxon>
        <taxon>Pseudomonadati</taxon>
        <taxon>Pseudomonadota</taxon>
        <taxon>Gammaproteobacteria</taxon>
        <taxon>Enterobacterales</taxon>
        <taxon>Enterobacteriaceae</taxon>
        <taxon>Klebsiella/Raoultella group</taxon>
        <taxon>Klebsiella</taxon>
        <taxon>Klebsiella pneumoniae complex</taxon>
    </lineage>
</organism>
<feature type="region of interest" description="Disordered" evidence="1">
    <location>
        <begin position="45"/>
        <end position="76"/>
    </location>
</feature>
<protein>
    <submittedName>
        <fullName evidence="3">Uncharacterized protein</fullName>
    </submittedName>
</protein>
<dbReference type="EMBL" id="UGMN01000006">
    <property type="protein sequence ID" value="STX88652.1"/>
    <property type="molecule type" value="Genomic_DNA"/>
</dbReference>
<evidence type="ECO:0000313" key="4">
    <source>
        <dbReference type="Proteomes" id="UP000254141"/>
    </source>
</evidence>
<dbReference type="Proteomes" id="UP000254387">
    <property type="component" value="Unassembled WGS sequence"/>
</dbReference>
<feature type="compositionally biased region" description="Polar residues" evidence="1">
    <location>
        <begin position="46"/>
        <end position="56"/>
    </location>
</feature>
<evidence type="ECO:0000313" key="5">
    <source>
        <dbReference type="Proteomes" id="UP000254387"/>
    </source>
</evidence>
<proteinExistence type="predicted"/>
<evidence type="ECO:0000313" key="3">
    <source>
        <dbReference type="EMBL" id="STX88652.1"/>
    </source>
</evidence>
<dbReference type="RefSeq" id="WP_049070336.1">
    <property type="nucleotide sequence ID" value="NZ_CABEEL010000002.1"/>
</dbReference>
<name>A0A378KKR7_KLEPN</name>
<gene>
    <name evidence="2" type="ORF">NCTC5051_05733</name>
    <name evidence="3" type="ORF">NCTC5053_06915</name>
</gene>
<dbReference type="EMBL" id="UGLU01000004">
    <property type="protein sequence ID" value="STW25939.1"/>
    <property type="molecule type" value="Genomic_DNA"/>
</dbReference>
<accession>A0A378KKR7</accession>
<evidence type="ECO:0000256" key="1">
    <source>
        <dbReference type="SAM" id="MobiDB-lite"/>
    </source>
</evidence>
<sequence>MRTTLNVNPVFNGLTFRPKEWRVFIATVRAAHPDKDAASEILNLRQDGSPSGQRQLAGSVHDSRVPTGTTPGPVFI</sequence>
<evidence type="ECO:0000313" key="2">
    <source>
        <dbReference type="EMBL" id="STW25939.1"/>
    </source>
</evidence>